<organism evidence="3 4">
    <name type="scientific">Zeimonas arvi</name>
    <dbReference type="NCBI Taxonomy" id="2498847"/>
    <lineage>
        <taxon>Bacteria</taxon>
        <taxon>Pseudomonadati</taxon>
        <taxon>Pseudomonadota</taxon>
        <taxon>Betaproteobacteria</taxon>
        <taxon>Burkholderiales</taxon>
        <taxon>Burkholderiaceae</taxon>
        <taxon>Zeimonas</taxon>
    </lineage>
</organism>
<comment type="caution">
    <text evidence="3">The sequence shown here is derived from an EMBL/GenBank/DDBJ whole genome shotgun (WGS) entry which is preliminary data.</text>
</comment>
<keyword evidence="4" id="KW-1185">Reference proteome</keyword>
<dbReference type="Pfam" id="PF08241">
    <property type="entry name" value="Methyltransf_11"/>
    <property type="match status" value="1"/>
</dbReference>
<keyword evidence="3" id="KW-0489">Methyltransferase</keyword>
<dbReference type="InterPro" id="IPR029063">
    <property type="entry name" value="SAM-dependent_MTases_sf"/>
</dbReference>
<feature type="domain" description="Methyltransferase type 11" evidence="2">
    <location>
        <begin position="69"/>
        <end position="162"/>
    </location>
</feature>
<dbReference type="Gene3D" id="3.40.50.150">
    <property type="entry name" value="Vaccinia Virus protein VP39"/>
    <property type="match status" value="1"/>
</dbReference>
<dbReference type="InterPro" id="IPR050447">
    <property type="entry name" value="Erg6_SMT_methyltransf"/>
</dbReference>
<protein>
    <submittedName>
        <fullName evidence="3">Methyltransferase domain-containing protein</fullName>
    </submittedName>
</protein>
<dbReference type="GO" id="GO:0032259">
    <property type="term" value="P:methylation"/>
    <property type="evidence" value="ECO:0007669"/>
    <property type="project" value="UniProtKB-KW"/>
</dbReference>
<evidence type="ECO:0000313" key="3">
    <source>
        <dbReference type="EMBL" id="TXL67062.1"/>
    </source>
</evidence>
<evidence type="ECO:0000256" key="1">
    <source>
        <dbReference type="ARBA" id="ARBA00022679"/>
    </source>
</evidence>
<dbReference type="PANTHER" id="PTHR44068">
    <property type="entry name" value="ZGC:194242"/>
    <property type="match status" value="1"/>
</dbReference>
<dbReference type="GO" id="GO:0008757">
    <property type="term" value="F:S-adenosylmethionine-dependent methyltransferase activity"/>
    <property type="evidence" value="ECO:0007669"/>
    <property type="project" value="InterPro"/>
</dbReference>
<evidence type="ECO:0000313" key="4">
    <source>
        <dbReference type="Proteomes" id="UP000321548"/>
    </source>
</evidence>
<dbReference type="RefSeq" id="WP_147703311.1">
    <property type="nucleotide sequence ID" value="NZ_VDUY01000002.1"/>
</dbReference>
<dbReference type="AlphaFoldDB" id="A0A5C8P174"/>
<dbReference type="CDD" id="cd02440">
    <property type="entry name" value="AdoMet_MTases"/>
    <property type="match status" value="1"/>
</dbReference>
<dbReference type="OrthoDB" id="529208at2"/>
<dbReference type="Proteomes" id="UP000321548">
    <property type="component" value="Unassembled WGS sequence"/>
</dbReference>
<dbReference type="InterPro" id="IPR013216">
    <property type="entry name" value="Methyltransf_11"/>
</dbReference>
<dbReference type="PANTHER" id="PTHR44068:SF11">
    <property type="entry name" value="GERANYL DIPHOSPHATE 2-C-METHYLTRANSFERASE"/>
    <property type="match status" value="1"/>
</dbReference>
<reference evidence="3 4" key="1">
    <citation type="submission" date="2019-06" db="EMBL/GenBank/DDBJ databases">
        <title>Quisquiliibacterium sp. nov., isolated from a maize field.</title>
        <authorList>
            <person name="Lin S.-Y."/>
            <person name="Tsai C.-F."/>
            <person name="Young C.-C."/>
        </authorList>
    </citation>
    <scope>NUCLEOTIDE SEQUENCE [LARGE SCALE GENOMIC DNA]</scope>
    <source>
        <strain evidence="3 4">CC-CFT501</strain>
    </source>
</reference>
<name>A0A5C8P174_9BURK</name>
<accession>A0A5C8P174</accession>
<proteinExistence type="predicted"/>
<keyword evidence="1 3" id="KW-0808">Transferase</keyword>
<evidence type="ECO:0000259" key="2">
    <source>
        <dbReference type="Pfam" id="PF08241"/>
    </source>
</evidence>
<gene>
    <name evidence="3" type="ORF">FHP08_05440</name>
</gene>
<dbReference type="SUPFAM" id="SSF53335">
    <property type="entry name" value="S-adenosyl-L-methionine-dependent methyltransferases"/>
    <property type="match status" value="1"/>
</dbReference>
<dbReference type="EMBL" id="VDUY01000002">
    <property type="protein sequence ID" value="TXL67062.1"/>
    <property type="molecule type" value="Genomic_DNA"/>
</dbReference>
<sequence>MTNTAPVAAHYGREGLLAAFEAGVAALGKSPATVSIDDLAPADEFHIGRREASIEFLDQLGLAAGQRVLDVGCGLGGPARFAADRYRVLVRGVDLTPAYVEAGKALTRWTALDGAVDLQVADATSLPFDDGSFDAAYMIHVGMNIADKRALFGEVARVLRRDAPFGIYDVMRAGGGALAYPLPWATSAATCAVATPAAYREALEATGFLLIAERVRRQFALDFFARLRARLASSKGPPPLGLHLVMGADTVTKIGNMAASIEGGLIAPVEMIARRR</sequence>